<protein>
    <submittedName>
        <fullName evidence="2">Uncharacterized protein</fullName>
    </submittedName>
</protein>
<evidence type="ECO:0000313" key="3">
    <source>
        <dbReference type="Proteomes" id="UP000253410"/>
    </source>
</evidence>
<keyword evidence="1" id="KW-0732">Signal</keyword>
<keyword evidence="3" id="KW-1185">Reference proteome</keyword>
<dbReference type="Proteomes" id="UP000253410">
    <property type="component" value="Unassembled WGS sequence"/>
</dbReference>
<reference evidence="2 3" key="1">
    <citation type="submission" date="2018-05" db="EMBL/GenBank/DDBJ databases">
        <title>Chitinophaga sp. K3CV102501T nov., isolated from isolated from a monsoon evergreen broad-leaved forest soil.</title>
        <authorList>
            <person name="Lv Y."/>
        </authorList>
    </citation>
    <scope>NUCLEOTIDE SEQUENCE [LARGE SCALE GENOMIC DNA]</scope>
    <source>
        <strain evidence="2 3">GDMCC 1.1325</strain>
    </source>
</reference>
<feature type="signal peptide" evidence="1">
    <location>
        <begin position="1"/>
        <end position="39"/>
    </location>
</feature>
<sequence length="68" mass="7850">MAFATNDLIKNDRMYKPLKSSPRKLFLYSLLLIAFPAAAQDKGIHFEHALSWQQIKARANDFKALQTR</sequence>
<feature type="chain" id="PRO_5016760240" evidence="1">
    <location>
        <begin position="40"/>
        <end position="68"/>
    </location>
</feature>
<organism evidence="2 3">
    <name type="scientific">Chitinophaga flava</name>
    <dbReference type="NCBI Taxonomy" id="2259036"/>
    <lineage>
        <taxon>Bacteria</taxon>
        <taxon>Pseudomonadati</taxon>
        <taxon>Bacteroidota</taxon>
        <taxon>Chitinophagia</taxon>
        <taxon>Chitinophagales</taxon>
        <taxon>Chitinophagaceae</taxon>
        <taxon>Chitinophaga</taxon>
    </lineage>
</organism>
<accession>A0A365XUA6</accession>
<gene>
    <name evidence="2" type="ORF">DF182_26060</name>
</gene>
<evidence type="ECO:0000313" key="2">
    <source>
        <dbReference type="EMBL" id="RBL89942.1"/>
    </source>
</evidence>
<comment type="caution">
    <text evidence="2">The sequence shown here is derived from an EMBL/GenBank/DDBJ whole genome shotgun (WGS) entry which is preliminary data.</text>
</comment>
<proteinExistence type="predicted"/>
<dbReference type="AlphaFoldDB" id="A0A365XUA6"/>
<name>A0A365XUA6_9BACT</name>
<dbReference type="EMBL" id="QFFJ01000002">
    <property type="protein sequence ID" value="RBL89942.1"/>
    <property type="molecule type" value="Genomic_DNA"/>
</dbReference>
<evidence type="ECO:0000256" key="1">
    <source>
        <dbReference type="SAM" id="SignalP"/>
    </source>
</evidence>